<dbReference type="EMBL" id="JAVRFD010000028">
    <property type="protein sequence ID" value="MDT0548760.1"/>
    <property type="molecule type" value="Genomic_DNA"/>
</dbReference>
<dbReference type="NCBIfam" id="TIGR02937">
    <property type="entry name" value="sigma70-ECF"/>
    <property type="match status" value="1"/>
</dbReference>
<dbReference type="SUPFAM" id="SSF88946">
    <property type="entry name" value="Sigma2 domain of RNA polymerase sigma factors"/>
    <property type="match status" value="1"/>
</dbReference>
<dbReference type="InterPro" id="IPR036388">
    <property type="entry name" value="WH-like_DNA-bd_sf"/>
</dbReference>
<sequence length="180" mass="20074">MTSEAEDGILVARARDGDTAAFEGLVRRYATRVYRIALRIVGDADTAEDAAQDSFITAWRCLHEIHAEQAFAAWLYRIAATRAVNVARARRPEISLEEEALPPSRTAGPAQQAVAAELRAALNRALRRLTPEQRACWVLRELEGMSTNEIAHTVHTSPDAVRGRVHRARARLAQELTPWR</sequence>
<dbReference type="Gene3D" id="1.10.1740.10">
    <property type="match status" value="1"/>
</dbReference>
<reference evidence="8" key="1">
    <citation type="submission" date="2024-05" db="EMBL/GenBank/DDBJ databases">
        <title>30 novel species of actinomycetes from the DSMZ collection.</title>
        <authorList>
            <person name="Nouioui I."/>
        </authorList>
    </citation>
    <scope>NUCLEOTIDE SEQUENCE</scope>
    <source>
        <strain evidence="8">DSM 41529</strain>
    </source>
</reference>
<keyword evidence="2" id="KW-0805">Transcription regulation</keyword>
<evidence type="ECO:0000259" key="7">
    <source>
        <dbReference type="Pfam" id="PF08281"/>
    </source>
</evidence>
<dbReference type="InterPro" id="IPR013325">
    <property type="entry name" value="RNA_pol_sigma_r2"/>
</dbReference>
<organism evidence="8 9">
    <name type="scientific">Streptomyces lonegramiae</name>
    <dbReference type="NCBI Taxonomy" id="3075524"/>
    <lineage>
        <taxon>Bacteria</taxon>
        <taxon>Bacillati</taxon>
        <taxon>Actinomycetota</taxon>
        <taxon>Actinomycetes</taxon>
        <taxon>Kitasatosporales</taxon>
        <taxon>Streptomycetaceae</taxon>
        <taxon>Streptomyces</taxon>
    </lineage>
</organism>
<dbReference type="InterPro" id="IPR013324">
    <property type="entry name" value="RNA_pol_sigma_r3/r4-like"/>
</dbReference>
<dbReference type="Pfam" id="PF04542">
    <property type="entry name" value="Sigma70_r2"/>
    <property type="match status" value="1"/>
</dbReference>
<evidence type="ECO:0000256" key="1">
    <source>
        <dbReference type="ARBA" id="ARBA00010641"/>
    </source>
</evidence>
<evidence type="ECO:0000313" key="9">
    <source>
        <dbReference type="Proteomes" id="UP001180754"/>
    </source>
</evidence>
<evidence type="ECO:0000256" key="3">
    <source>
        <dbReference type="ARBA" id="ARBA00023082"/>
    </source>
</evidence>
<evidence type="ECO:0000256" key="4">
    <source>
        <dbReference type="ARBA" id="ARBA00023125"/>
    </source>
</evidence>
<accession>A0ABU2XTA9</accession>
<feature type="domain" description="RNA polymerase sigma factor 70 region 4 type 2" evidence="7">
    <location>
        <begin position="120"/>
        <end position="172"/>
    </location>
</feature>
<name>A0ABU2XTA9_9ACTN</name>
<dbReference type="InterPro" id="IPR007627">
    <property type="entry name" value="RNA_pol_sigma70_r2"/>
</dbReference>
<dbReference type="Proteomes" id="UP001180754">
    <property type="component" value="Unassembled WGS sequence"/>
</dbReference>
<evidence type="ECO:0000256" key="5">
    <source>
        <dbReference type="ARBA" id="ARBA00023163"/>
    </source>
</evidence>
<dbReference type="PANTHER" id="PTHR43133">
    <property type="entry name" value="RNA POLYMERASE ECF-TYPE SIGMA FACTO"/>
    <property type="match status" value="1"/>
</dbReference>
<gene>
    <name evidence="8" type="ORF">RND15_39730</name>
</gene>
<feature type="domain" description="RNA polymerase sigma-70 region 2" evidence="6">
    <location>
        <begin position="25"/>
        <end position="91"/>
    </location>
</feature>
<dbReference type="Gene3D" id="1.10.10.10">
    <property type="entry name" value="Winged helix-like DNA-binding domain superfamily/Winged helix DNA-binding domain"/>
    <property type="match status" value="1"/>
</dbReference>
<dbReference type="RefSeq" id="WP_311729324.1">
    <property type="nucleotide sequence ID" value="NZ_JAVRFD010000028.1"/>
</dbReference>
<evidence type="ECO:0000313" key="8">
    <source>
        <dbReference type="EMBL" id="MDT0548760.1"/>
    </source>
</evidence>
<proteinExistence type="inferred from homology"/>
<keyword evidence="9" id="KW-1185">Reference proteome</keyword>
<evidence type="ECO:0000259" key="6">
    <source>
        <dbReference type="Pfam" id="PF04542"/>
    </source>
</evidence>
<dbReference type="InterPro" id="IPR014284">
    <property type="entry name" value="RNA_pol_sigma-70_dom"/>
</dbReference>
<evidence type="ECO:0000256" key="2">
    <source>
        <dbReference type="ARBA" id="ARBA00023015"/>
    </source>
</evidence>
<protein>
    <submittedName>
        <fullName evidence="8">Sigma-70 family RNA polymerase sigma factor</fullName>
    </submittedName>
</protein>
<comment type="similarity">
    <text evidence="1">Belongs to the sigma-70 factor family. ECF subfamily.</text>
</comment>
<keyword evidence="3" id="KW-0731">Sigma factor</keyword>
<dbReference type="InterPro" id="IPR039425">
    <property type="entry name" value="RNA_pol_sigma-70-like"/>
</dbReference>
<dbReference type="CDD" id="cd06171">
    <property type="entry name" value="Sigma70_r4"/>
    <property type="match status" value="1"/>
</dbReference>
<dbReference type="SUPFAM" id="SSF88659">
    <property type="entry name" value="Sigma3 and sigma4 domains of RNA polymerase sigma factors"/>
    <property type="match status" value="1"/>
</dbReference>
<keyword evidence="4" id="KW-0238">DNA-binding</keyword>
<keyword evidence="5" id="KW-0804">Transcription</keyword>
<dbReference type="PANTHER" id="PTHR43133:SF8">
    <property type="entry name" value="RNA POLYMERASE SIGMA FACTOR HI_1459-RELATED"/>
    <property type="match status" value="1"/>
</dbReference>
<dbReference type="Pfam" id="PF08281">
    <property type="entry name" value="Sigma70_r4_2"/>
    <property type="match status" value="1"/>
</dbReference>
<comment type="caution">
    <text evidence="8">The sequence shown here is derived from an EMBL/GenBank/DDBJ whole genome shotgun (WGS) entry which is preliminary data.</text>
</comment>
<dbReference type="InterPro" id="IPR013249">
    <property type="entry name" value="RNA_pol_sigma70_r4_t2"/>
</dbReference>